<keyword evidence="4" id="KW-0539">Nucleus</keyword>
<organism evidence="6 7">
    <name type="scientific">Corchorus capsularis</name>
    <name type="common">Jute</name>
    <dbReference type="NCBI Taxonomy" id="210143"/>
    <lineage>
        <taxon>Eukaryota</taxon>
        <taxon>Viridiplantae</taxon>
        <taxon>Streptophyta</taxon>
        <taxon>Embryophyta</taxon>
        <taxon>Tracheophyta</taxon>
        <taxon>Spermatophyta</taxon>
        <taxon>Magnoliopsida</taxon>
        <taxon>eudicotyledons</taxon>
        <taxon>Gunneridae</taxon>
        <taxon>Pentapetalae</taxon>
        <taxon>rosids</taxon>
        <taxon>malvids</taxon>
        <taxon>Malvales</taxon>
        <taxon>Malvaceae</taxon>
        <taxon>Grewioideae</taxon>
        <taxon>Apeibeae</taxon>
        <taxon>Corchorus</taxon>
    </lineage>
</organism>
<dbReference type="Gramene" id="OMO73388">
    <property type="protein sequence ID" value="OMO73388"/>
    <property type="gene ID" value="CCACVL1_17285"/>
</dbReference>
<dbReference type="STRING" id="210143.A0A1R3HSU7"/>
<dbReference type="GO" id="GO:0003677">
    <property type="term" value="F:DNA binding"/>
    <property type="evidence" value="ECO:0007669"/>
    <property type="project" value="UniProtKB-KW"/>
</dbReference>
<evidence type="ECO:0000313" key="7">
    <source>
        <dbReference type="Proteomes" id="UP000188268"/>
    </source>
</evidence>
<proteinExistence type="predicted"/>
<dbReference type="Proteomes" id="UP000188268">
    <property type="component" value="Unassembled WGS sequence"/>
</dbReference>
<keyword evidence="7" id="KW-1185">Reference proteome</keyword>
<keyword evidence="2" id="KW-0238">DNA-binding</keyword>
<evidence type="ECO:0000256" key="4">
    <source>
        <dbReference type="ARBA" id="ARBA00023242"/>
    </source>
</evidence>
<dbReference type="PANTHER" id="PTHR31719:SF94">
    <property type="entry name" value="PROTEIN ATAF2"/>
    <property type="match status" value="1"/>
</dbReference>
<dbReference type="Pfam" id="PF02365">
    <property type="entry name" value="NAM"/>
    <property type="match status" value="1"/>
</dbReference>
<keyword evidence="3" id="KW-0804">Transcription</keyword>
<feature type="domain" description="NAC" evidence="5">
    <location>
        <begin position="43"/>
        <end position="89"/>
    </location>
</feature>
<reference evidence="6 7" key="1">
    <citation type="submission" date="2013-09" db="EMBL/GenBank/DDBJ databases">
        <title>Corchorus capsularis genome sequencing.</title>
        <authorList>
            <person name="Alam M."/>
            <person name="Haque M.S."/>
            <person name="Islam M.S."/>
            <person name="Emdad E.M."/>
            <person name="Islam M.M."/>
            <person name="Ahmed B."/>
            <person name="Halim A."/>
            <person name="Hossen Q.M.M."/>
            <person name="Hossain M.Z."/>
            <person name="Ahmed R."/>
            <person name="Khan M.M."/>
            <person name="Islam R."/>
            <person name="Rashid M.M."/>
            <person name="Khan S.A."/>
            <person name="Rahman M.S."/>
            <person name="Alam M."/>
        </authorList>
    </citation>
    <scope>NUCLEOTIDE SEQUENCE [LARGE SCALE GENOMIC DNA]</scope>
    <source>
        <strain evidence="7">cv. CVL-1</strain>
        <tissue evidence="6">Whole seedling</tissue>
    </source>
</reference>
<protein>
    <submittedName>
        <fullName evidence="6">No apical meristem (NAM) protein</fullName>
    </submittedName>
</protein>
<dbReference type="AlphaFoldDB" id="A0A1R3HSU7"/>
<dbReference type="SUPFAM" id="SSF101941">
    <property type="entry name" value="NAC domain"/>
    <property type="match status" value="1"/>
</dbReference>
<comment type="caution">
    <text evidence="6">The sequence shown here is derived from an EMBL/GenBank/DDBJ whole genome shotgun (WGS) entry which is preliminary data.</text>
</comment>
<accession>A0A1R3HSU7</accession>
<evidence type="ECO:0000256" key="1">
    <source>
        <dbReference type="ARBA" id="ARBA00023015"/>
    </source>
</evidence>
<dbReference type="InterPro" id="IPR003441">
    <property type="entry name" value="NAC-dom"/>
</dbReference>
<dbReference type="PANTHER" id="PTHR31719">
    <property type="entry name" value="NAC TRANSCRIPTION FACTOR 56"/>
    <property type="match status" value="1"/>
</dbReference>
<evidence type="ECO:0000259" key="5">
    <source>
        <dbReference type="PROSITE" id="PS51005"/>
    </source>
</evidence>
<dbReference type="OrthoDB" id="969582at2759"/>
<gene>
    <name evidence="6" type="ORF">CCACVL1_17285</name>
</gene>
<dbReference type="PROSITE" id="PS51005">
    <property type="entry name" value="NAC"/>
    <property type="match status" value="1"/>
</dbReference>
<dbReference type="EMBL" id="AWWV01011218">
    <property type="protein sequence ID" value="OMO73388.1"/>
    <property type="molecule type" value="Genomic_DNA"/>
</dbReference>
<evidence type="ECO:0000313" key="6">
    <source>
        <dbReference type="EMBL" id="OMO73388.1"/>
    </source>
</evidence>
<dbReference type="GO" id="GO:0006355">
    <property type="term" value="P:regulation of DNA-templated transcription"/>
    <property type="evidence" value="ECO:0007669"/>
    <property type="project" value="InterPro"/>
</dbReference>
<name>A0A1R3HSU7_COCAP</name>
<feature type="non-terminal residue" evidence="6">
    <location>
        <position position="89"/>
    </location>
</feature>
<sequence length="89" mass="10203">MEENNYNPQQFPSAAAANYSSSNSLIIHNDESDQEAAMNNNNLPPGFRFCPEDIELIEDYLMKKVNHEELPCDIIRQVKLYEQDPSVLT</sequence>
<keyword evidence="1" id="KW-0805">Transcription regulation</keyword>
<evidence type="ECO:0000256" key="3">
    <source>
        <dbReference type="ARBA" id="ARBA00023163"/>
    </source>
</evidence>
<evidence type="ECO:0000256" key="2">
    <source>
        <dbReference type="ARBA" id="ARBA00023125"/>
    </source>
</evidence>
<dbReference type="InterPro" id="IPR036093">
    <property type="entry name" value="NAC_dom_sf"/>
</dbReference>
<dbReference type="Gene3D" id="2.170.150.80">
    <property type="entry name" value="NAC domain"/>
    <property type="match status" value="1"/>
</dbReference>